<sequence length="121" mass="13180">MSLAGKSKKVSLLLLAFVVVSLCLASTSIAASGIQILNPVNGYPYPQPPTSIDFEKADNVRHYQLAISQVTGGNFVYHSGVHTASWVPYISHVIPSNIRAQMTPGTYFVYIEGYYNGGYYS</sequence>
<comment type="caution">
    <text evidence="2">The sequence shown here is derived from an EMBL/GenBank/DDBJ whole genome shotgun (WGS) entry which is preliminary data.</text>
</comment>
<dbReference type="AlphaFoldDB" id="A0A8J4M3V9"/>
<reference evidence="2" key="1">
    <citation type="submission" date="2021-04" db="EMBL/GenBank/DDBJ databases">
        <title>Draft genome sequence of Xylanibacillus composti strain K13.</title>
        <authorList>
            <person name="Uke A."/>
            <person name="Chhe C."/>
            <person name="Baramee S."/>
            <person name="Kosugi A."/>
        </authorList>
    </citation>
    <scope>NUCLEOTIDE SEQUENCE</scope>
    <source>
        <strain evidence="2">K13</strain>
    </source>
</reference>
<gene>
    <name evidence="2" type="ORF">XYCOK13_40890</name>
</gene>
<name>A0A8J4M3V9_9BACL</name>
<keyword evidence="3" id="KW-1185">Reference proteome</keyword>
<evidence type="ECO:0000256" key="1">
    <source>
        <dbReference type="SAM" id="SignalP"/>
    </source>
</evidence>
<feature type="chain" id="PRO_5035240803" evidence="1">
    <location>
        <begin position="31"/>
        <end position="121"/>
    </location>
</feature>
<protein>
    <submittedName>
        <fullName evidence="2">Uncharacterized protein</fullName>
    </submittedName>
</protein>
<accession>A0A8J4M3V9</accession>
<evidence type="ECO:0000313" key="3">
    <source>
        <dbReference type="Proteomes" id="UP000677918"/>
    </source>
</evidence>
<evidence type="ECO:0000313" key="2">
    <source>
        <dbReference type="EMBL" id="GIQ71265.1"/>
    </source>
</evidence>
<keyword evidence="1" id="KW-0732">Signal</keyword>
<proteinExistence type="predicted"/>
<feature type="signal peptide" evidence="1">
    <location>
        <begin position="1"/>
        <end position="30"/>
    </location>
</feature>
<organism evidence="2 3">
    <name type="scientific">Xylanibacillus composti</name>
    <dbReference type="NCBI Taxonomy" id="1572762"/>
    <lineage>
        <taxon>Bacteria</taxon>
        <taxon>Bacillati</taxon>
        <taxon>Bacillota</taxon>
        <taxon>Bacilli</taxon>
        <taxon>Bacillales</taxon>
        <taxon>Paenibacillaceae</taxon>
        <taxon>Xylanibacillus</taxon>
    </lineage>
</organism>
<dbReference type="EMBL" id="BOVK01000075">
    <property type="protein sequence ID" value="GIQ71265.1"/>
    <property type="molecule type" value="Genomic_DNA"/>
</dbReference>
<dbReference type="Proteomes" id="UP000677918">
    <property type="component" value="Unassembled WGS sequence"/>
</dbReference>
<dbReference type="RefSeq" id="WP_213414058.1">
    <property type="nucleotide sequence ID" value="NZ_BOVK01000075.1"/>
</dbReference>